<dbReference type="CDD" id="cd02440">
    <property type="entry name" value="AdoMet_MTases"/>
    <property type="match status" value="1"/>
</dbReference>
<dbReference type="PANTHER" id="PTHR45036:SF1">
    <property type="entry name" value="METHYLTRANSFERASE LIKE 7A"/>
    <property type="match status" value="1"/>
</dbReference>
<dbReference type="EMBL" id="BARS01045379">
    <property type="protein sequence ID" value="GAG32028.1"/>
    <property type="molecule type" value="Genomic_DNA"/>
</dbReference>
<organism evidence="2">
    <name type="scientific">marine sediment metagenome</name>
    <dbReference type="NCBI Taxonomy" id="412755"/>
    <lineage>
        <taxon>unclassified sequences</taxon>
        <taxon>metagenomes</taxon>
        <taxon>ecological metagenomes</taxon>
    </lineage>
</organism>
<feature type="domain" description="Methyltransferase type 11" evidence="1">
    <location>
        <begin position="15"/>
        <end position="108"/>
    </location>
</feature>
<reference evidence="2" key="1">
    <citation type="journal article" date="2014" name="Front. Microbiol.">
        <title>High frequency of phylogenetically diverse reductive dehalogenase-homologous genes in deep subseafloor sedimentary metagenomes.</title>
        <authorList>
            <person name="Kawai M."/>
            <person name="Futagami T."/>
            <person name="Toyoda A."/>
            <person name="Takaki Y."/>
            <person name="Nishi S."/>
            <person name="Hori S."/>
            <person name="Arai W."/>
            <person name="Tsubouchi T."/>
            <person name="Morono Y."/>
            <person name="Uchiyama I."/>
            <person name="Ito T."/>
            <person name="Fujiyama A."/>
            <person name="Inagaki F."/>
            <person name="Takami H."/>
        </authorList>
    </citation>
    <scope>NUCLEOTIDE SEQUENCE</scope>
    <source>
        <strain evidence="2">Expedition CK06-06</strain>
    </source>
</reference>
<dbReference type="Pfam" id="PF08241">
    <property type="entry name" value="Methyltransf_11"/>
    <property type="match status" value="1"/>
</dbReference>
<name>X0X5W7_9ZZZZ</name>
<protein>
    <recommendedName>
        <fullName evidence="1">Methyltransferase type 11 domain-containing protein</fullName>
    </recommendedName>
</protein>
<comment type="caution">
    <text evidence="2">The sequence shown here is derived from an EMBL/GenBank/DDBJ whole genome shotgun (WGS) entry which is preliminary data.</text>
</comment>
<dbReference type="InterPro" id="IPR052356">
    <property type="entry name" value="Thiol_S-MT"/>
</dbReference>
<accession>X0X5W7</accession>
<dbReference type="SUPFAM" id="SSF53335">
    <property type="entry name" value="S-adenosyl-L-methionine-dependent methyltransferases"/>
    <property type="match status" value="1"/>
</dbReference>
<evidence type="ECO:0000313" key="2">
    <source>
        <dbReference type="EMBL" id="GAG32028.1"/>
    </source>
</evidence>
<dbReference type="InterPro" id="IPR013216">
    <property type="entry name" value="Methyltransf_11"/>
</dbReference>
<feature type="non-terminal residue" evidence="2">
    <location>
        <position position="1"/>
    </location>
</feature>
<dbReference type="AlphaFoldDB" id="X0X5W7"/>
<gene>
    <name evidence="2" type="ORF">S01H1_68425</name>
</gene>
<dbReference type="GO" id="GO:0008757">
    <property type="term" value="F:S-adenosylmethionine-dependent methyltransferase activity"/>
    <property type="evidence" value="ECO:0007669"/>
    <property type="project" value="InterPro"/>
</dbReference>
<dbReference type="InterPro" id="IPR029063">
    <property type="entry name" value="SAM-dependent_MTases_sf"/>
</dbReference>
<proteinExistence type="predicted"/>
<sequence length="185" mass="21074">RVREEIMGGARGRVLELGAGTGLSFSYYNSHAERIIATDPDPHMLERASRRLKDAGRPIQLQQAWAEKLPFQDASFDTVVSTLVLCTARDPLRALSEVRRVLKPSGELRMYEHVRYDHAFGAFWQDLATPMWRWFGAGCHPNRDIARLVGEAGFEFQRLEFTKSDLPIPPWVITRPRIMGIARPS</sequence>
<dbReference type="PANTHER" id="PTHR45036">
    <property type="entry name" value="METHYLTRANSFERASE LIKE 7B"/>
    <property type="match status" value="1"/>
</dbReference>
<evidence type="ECO:0000259" key="1">
    <source>
        <dbReference type="Pfam" id="PF08241"/>
    </source>
</evidence>
<dbReference type="Gene3D" id="3.40.50.150">
    <property type="entry name" value="Vaccinia Virus protein VP39"/>
    <property type="match status" value="1"/>
</dbReference>